<dbReference type="PANTHER" id="PTHR24637">
    <property type="entry name" value="COLLAGEN"/>
    <property type="match status" value="1"/>
</dbReference>
<evidence type="ECO:0000256" key="2">
    <source>
        <dbReference type="SAM" id="MobiDB-lite"/>
    </source>
</evidence>
<feature type="domain" description="Nematode cuticle collagen N-terminal" evidence="4">
    <location>
        <begin position="5"/>
        <end position="57"/>
    </location>
</feature>
<keyword evidence="6" id="KW-1185">Reference proteome</keyword>
<evidence type="ECO:0000259" key="4">
    <source>
        <dbReference type="SMART" id="SM01088"/>
    </source>
</evidence>
<accession>A0A3P7LJH5</accession>
<dbReference type="GO" id="GO:0042302">
    <property type="term" value="F:structural constituent of cuticle"/>
    <property type="evidence" value="ECO:0007669"/>
    <property type="project" value="InterPro"/>
</dbReference>
<dbReference type="AlphaFoldDB" id="A0A3P7LJH5"/>
<reference evidence="5 6" key="1">
    <citation type="submission" date="2018-11" db="EMBL/GenBank/DDBJ databases">
        <authorList>
            <consortium name="Pathogen Informatics"/>
        </authorList>
    </citation>
    <scope>NUCLEOTIDE SEQUENCE [LARGE SCALE GENOMIC DNA]</scope>
</reference>
<keyword evidence="3" id="KW-1133">Transmembrane helix</keyword>
<protein>
    <recommendedName>
        <fullName evidence="4">Nematode cuticle collagen N-terminal domain-containing protein</fullName>
    </recommendedName>
</protein>
<name>A0A3P7LJH5_STRVU</name>
<dbReference type="OrthoDB" id="5876933at2759"/>
<dbReference type="SMART" id="SM01088">
    <property type="entry name" value="Col_cuticle_N"/>
    <property type="match status" value="1"/>
</dbReference>
<dbReference type="EMBL" id="UYYB01104809">
    <property type="protein sequence ID" value="VDM79348.1"/>
    <property type="molecule type" value="Genomic_DNA"/>
</dbReference>
<proteinExistence type="predicted"/>
<sequence length="130" mass="13805">MSAKFFVTFASGASGLVIVVSLICVGMLFQDINNLYDDVMDDMQEFKMLANEAWKEMVVPSKDVDIFGRKKRFAPECNCGPQPNDCPPGPPGPRGEQGPPGEDGPDGPPGAPGLPGGSLYLPKDEGCVKC</sequence>
<dbReference type="Pfam" id="PF01484">
    <property type="entry name" value="Col_cuticle_N"/>
    <property type="match status" value="1"/>
</dbReference>
<keyword evidence="3" id="KW-0472">Membrane</keyword>
<keyword evidence="3" id="KW-0812">Transmembrane</keyword>
<evidence type="ECO:0000256" key="3">
    <source>
        <dbReference type="SAM" id="Phobius"/>
    </source>
</evidence>
<gene>
    <name evidence="5" type="ORF">SVUK_LOCUS14346</name>
</gene>
<keyword evidence="1" id="KW-0677">Repeat</keyword>
<dbReference type="PANTHER" id="PTHR24637:SF236">
    <property type="entry name" value="NEMATODE CUTICLE COLLAGEN N-TERMINAL DOMAIN-CONTAINING PROTEIN"/>
    <property type="match status" value="1"/>
</dbReference>
<evidence type="ECO:0000313" key="5">
    <source>
        <dbReference type="EMBL" id="VDM79348.1"/>
    </source>
</evidence>
<feature type="region of interest" description="Disordered" evidence="2">
    <location>
        <begin position="78"/>
        <end position="130"/>
    </location>
</feature>
<organism evidence="5 6">
    <name type="scientific">Strongylus vulgaris</name>
    <name type="common">Blood worm</name>
    <dbReference type="NCBI Taxonomy" id="40348"/>
    <lineage>
        <taxon>Eukaryota</taxon>
        <taxon>Metazoa</taxon>
        <taxon>Ecdysozoa</taxon>
        <taxon>Nematoda</taxon>
        <taxon>Chromadorea</taxon>
        <taxon>Rhabditida</taxon>
        <taxon>Rhabditina</taxon>
        <taxon>Rhabditomorpha</taxon>
        <taxon>Strongyloidea</taxon>
        <taxon>Strongylidae</taxon>
        <taxon>Strongylus</taxon>
    </lineage>
</organism>
<dbReference type="InterPro" id="IPR002486">
    <property type="entry name" value="Col_cuticle_N"/>
</dbReference>
<evidence type="ECO:0000313" key="6">
    <source>
        <dbReference type="Proteomes" id="UP000270094"/>
    </source>
</evidence>
<dbReference type="Gene3D" id="1.20.5.320">
    <property type="entry name" value="6-Phosphogluconate Dehydrogenase, domain 3"/>
    <property type="match status" value="1"/>
</dbReference>
<feature type="non-terminal residue" evidence="5">
    <location>
        <position position="130"/>
    </location>
</feature>
<feature type="transmembrane region" description="Helical" evidence="3">
    <location>
        <begin position="6"/>
        <end position="29"/>
    </location>
</feature>
<dbReference type="Proteomes" id="UP000270094">
    <property type="component" value="Unassembled WGS sequence"/>
</dbReference>
<feature type="compositionally biased region" description="Pro residues" evidence="2">
    <location>
        <begin position="84"/>
        <end position="93"/>
    </location>
</feature>
<evidence type="ECO:0000256" key="1">
    <source>
        <dbReference type="ARBA" id="ARBA00022737"/>
    </source>
</evidence>